<evidence type="ECO:0000256" key="16">
    <source>
        <dbReference type="RuleBase" id="RU004196"/>
    </source>
</evidence>
<evidence type="ECO:0000256" key="5">
    <source>
        <dbReference type="ARBA" id="ARBA00022723"/>
    </source>
</evidence>
<dbReference type="OrthoDB" id="151490at2759"/>
<keyword evidence="11 15" id="KW-0233">DNA recombination</keyword>
<comment type="cofactor">
    <cofactor evidence="1">
        <name>Mg(2+)</name>
        <dbReference type="ChEBI" id="CHEBI:18420"/>
    </cofactor>
</comment>
<dbReference type="InterPro" id="IPR021536">
    <property type="entry name" value="DNA_ligase_IV_dom"/>
</dbReference>
<feature type="domain" description="BRCT" evidence="18">
    <location>
        <begin position="641"/>
        <end position="689"/>
    </location>
</feature>
<evidence type="ECO:0000313" key="19">
    <source>
        <dbReference type="EMBL" id="KAG2216309.1"/>
    </source>
</evidence>
<comment type="catalytic activity">
    <reaction evidence="14 15">
        <text>ATP + (deoxyribonucleotide)n-3'-hydroxyl + 5'-phospho-(deoxyribonucleotide)m = (deoxyribonucleotide)n+m + AMP + diphosphate.</text>
        <dbReference type="EC" id="6.5.1.1"/>
    </reaction>
</comment>
<proteinExistence type="inferred from homology"/>
<dbReference type="InterPro" id="IPR012310">
    <property type="entry name" value="DNA_ligase_ATP-dep_cent"/>
</dbReference>
<gene>
    <name evidence="19" type="ORF">INT45_011241</name>
</gene>
<dbReference type="Gene3D" id="2.40.50.140">
    <property type="entry name" value="Nucleic acid-binding proteins"/>
    <property type="match status" value="1"/>
</dbReference>
<dbReference type="GO" id="GO:0003910">
    <property type="term" value="F:DNA ligase (ATP) activity"/>
    <property type="evidence" value="ECO:0007669"/>
    <property type="project" value="UniProtKB-EC"/>
</dbReference>
<evidence type="ECO:0000259" key="18">
    <source>
        <dbReference type="PROSITE" id="PS50172"/>
    </source>
</evidence>
<dbReference type="PANTHER" id="PTHR45997">
    <property type="entry name" value="DNA LIGASE 4"/>
    <property type="match status" value="1"/>
</dbReference>
<dbReference type="Pfam" id="PF04679">
    <property type="entry name" value="DNA_ligase_A_C"/>
    <property type="match status" value="1"/>
</dbReference>
<comment type="caution">
    <text evidence="19">The sequence shown here is derived from an EMBL/GenBank/DDBJ whole genome shotgun (WGS) entry which is preliminary data.</text>
</comment>
<comment type="subcellular location">
    <subcellularLocation>
        <location evidence="2">Nucleus</location>
    </subcellularLocation>
</comment>
<dbReference type="CDD" id="cd07903">
    <property type="entry name" value="Adenylation_DNA_ligase_IV"/>
    <property type="match status" value="1"/>
</dbReference>
<dbReference type="InterPro" id="IPR012309">
    <property type="entry name" value="DNA_ligase_ATP-dep_C"/>
</dbReference>
<dbReference type="GO" id="GO:0003677">
    <property type="term" value="F:DNA binding"/>
    <property type="evidence" value="ECO:0007669"/>
    <property type="project" value="InterPro"/>
</dbReference>
<evidence type="ECO:0000256" key="10">
    <source>
        <dbReference type="ARBA" id="ARBA00022842"/>
    </source>
</evidence>
<keyword evidence="13" id="KW-0539">Nucleus</keyword>
<evidence type="ECO:0000256" key="4">
    <source>
        <dbReference type="ARBA" id="ARBA00022598"/>
    </source>
</evidence>
<evidence type="ECO:0000256" key="12">
    <source>
        <dbReference type="ARBA" id="ARBA00023204"/>
    </source>
</evidence>
<dbReference type="GO" id="GO:0006297">
    <property type="term" value="P:nucleotide-excision repair, DNA gap filling"/>
    <property type="evidence" value="ECO:0007669"/>
    <property type="project" value="TreeGrafter"/>
</dbReference>
<feature type="domain" description="ATP-dependent DNA ligase family profile" evidence="17">
    <location>
        <begin position="351"/>
        <end position="477"/>
    </location>
</feature>
<dbReference type="PROSITE" id="PS00333">
    <property type="entry name" value="DNA_LIGASE_A2"/>
    <property type="match status" value="1"/>
</dbReference>
<dbReference type="Pfam" id="PF04675">
    <property type="entry name" value="DNA_ligase_A_N"/>
    <property type="match status" value="1"/>
</dbReference>
<evidence type="ECO:0000256" key="11">
    <source>
        <dbReference type="ARBA" id="ARBA00023172"/>
    </source>
</evidence>
<dbReference type="InterPro" id="IPR012308">
    <property type="entry name" value="DNA_ligase_ATP-dep_N"/>
</dbReference>
<dbReference type="SUPFAM" id="SSF52113">
    <property type="entry name" value="BRCT domain"/>
    <property type="match status" value="1"/>
</dbReference>
<dbReference type="GO" id="GO:0046872">
    <property type="term" value="F:metal ion binding"/>
    <property type="evidence" value="ECO:0007669"/>
    <property type="project" value="UniProtKB-KW"/>
</dbReference>
<evidence type="ECO:0000256" key="1">
    <source>
        <dbReference type="ARBA" id="ARBA00001946"/>
    </source>
</evidence>
<dbReference type="SUPFAM" id="SSF50249">
    <property type="entry name" value="Nucleic acid-binding proteins"/>
    <property type="match status" value="1"/>
</dbReference>
<evidence type="ECO:0000256" key="3">
    <source>
        <dbReference type="ARBA" id="ARBA00007572"/>
    </source>
</evidence>
<keyword evidence="8 15" id="KW-0227">DNA damage</keyword>
<dbReference type="Gene3D" id="3.40.50.10190">
    <property type="entry name" value="BRCT domain"/>
    <property type="match status" value="2"/>
</dbReference>
<keyword evidence="12 15" id="KW-0234">DNA repair</keyword>
<dbReference type="InterPro" id="IPR044125">
    <property type="entry name" value="Adenylation_DNA_ligase_IV"/>
</dbReference>
<dbReference type="Pfam" id="PF11411">
    <property type="entry name" value="DNA_ligase_IV"/>
    <property type="match status" value="1"/>
</dbReference>
<dbReference type="Proteomes" id="UP000646827">
    <property type="component" value="Unassembled WGS sequence"/>
</dbReference>
<evidence type="ECO:0000256" key="6">
    <source>
        <dbReference type="ARBA" id="ARBA00022737"/>
    </source>
</evidence>
<dbReference type="InterPro" id="IPR012340">
    <property type="entry name" value="NA-bd_OB-fold"/>
</dbReference>
<dbReference type="NCBIfam" id="TIGR00574">
    <property type="entry name" value="dnl1"/>
    <property type="match status" value="1"/>
</dbReference>
<dbReference type="PROSITE" id="PS50160">
    <property type="entry name" value="DNA_LIGASE_A3"/>
    <property type="match status" value="1"/>
</dbReference>
<dbReference type="SUPFAM" id="SSF56091">
    <property type="entry name" value="DNA ligase/mRNA capping enzyme, catalytic domain"/>
    <property type="match status" value="1"/>
</dbReference>
<keyword evidence="6" id="KW-0677">Repeat</keyword>
<keyword evidence="20" id="KW-1185">Reference proteome</keyword>
<evidence type="ECO:0000256" key="9">
    <source>
        <dbReference type="ARBA" id="ARBA00022840"/>
    </source>
</evidence>
<keyword evidence="4 15" id="KW-0436">Ligase</keyword>
<name>A0A8H7VIZ7_9FUNG</name>
<accession>A0A8H7VIZ7</accession>
<dbReference type="PANTHER" id="PTHR45997:SF1">
    <property type="entry name" value="DNA LIGASE 4"/>
    <property type="match status" value="1"/>
</dbReference>
<protein>
    <recommendedName>
        <fullName evidence="15">DNA ligase</fullName>
        <ecNumber evidence="15">6.5.1.1</ecNumber>
    </recommendedName>
</protein>
<evidence type="ECO:0000256" key="2">
    <source>
        <dbReference type="ARBA" id="ARBA00004123"/>
    </source>
</evidence>
<keyword evidence="5" id="KW-0479">Metal-binding</keyword>
<evidence type="ECO:0000313" key="20">
    <source>
        <dbReference type="Proteomes" id="UP000646827"/>
    </source>
</evidence>
<dbReference type="EMBL" id="JAEPRB010000424">
    <property type="protein sequence ID" value="KAG2216309.1"/>
    <property type="molecule type" value="Genomic_DNA"/>
</dbReference>
<dbReference type="InterPro" id="IPR036420">
    <property type="entry name" value="BRCT_dom_sf"/>
</dbReference>
<dbReference type="InterPro" id="IPR001357">
    <property type="entry name" value="BRCT_dom"/>
</dbReference>
<reference evidence="19 20" key="1">
    <citation type="submission" date="2020-12" db="EMBL/GenBank/DDBJ databases">
        <title>Metabolic potential, ecology and presence of endohyphal bacteria is reflected in genomic diversity of Mucoromycotina.</title>
        <authorList>
            <person name="Muszewska A."/>
            <person name="Okrasinska A."/>
            <person name="Steczkiewicz K."/>
            <person name="Drgas O."/>
            <person name="Orlowska M."/>
            <person name="Perlinska-Lenart U."/>
            <person name="Aleksandrzak-Piekarczyk T."/>
            <person name="Szatraj K."/>
            <person name="Zielenkiewicz U."/>
            <person name="Pilsyk S."/>
            <person name="Malc E."/>
            <person name="Mieczkowski P."/>
            <person name="Kruszewska J.S."/>
            <person name="Biernat P."/>
            <person name="Pawlowska J."/>
        </authorList>
    </citation>
    <scope>NUCLEOTIDE SEQUENCE [LARGE SCALE GENOMIC DNA]</scope>
    <source>
        <strain evidence="19 20">CBS 142.35</strain>
    </source>
</reference>
<keyword evidence="7 15" id="KW-0547">Nucleotide-binding</keyword>
<dbReference type="InterPro" id="IPR029710">
    <property type="entry name" value="LIG4"/>
</dbReference>
<dbReference type="InterPro" id="IPR036599">
    <property type="entry name" value="DNA_ligase_N_sf"/>
</dbReference>
<dbReference type="AlphaFoldDB" id="A0A8H7VIZ7"/>
<dbReference type="GO" id="GO:0006310">
    <property type="term" value="P:DNA recombination"/>
    <property type="evidence" value="ECO:0007669"/>
    <property type="project" value="UniProtKB-KW"/>
</dbReference>
<dbReference type="GO" id="GO:0071897">
    <property type="term" value="P:DNA biosynthetic process"/>
    <property type="evidence" value="ECO:0007669"/>
    <property type="project" value="InterPro"/>
</dbReference>
<dbReference type="Gene3D" id="3.30.470.30">
    <property type="entry name" value="DNA ligase/mRNA capping enzyme"/>
    <property type="match status" value="1"/>
</dbReference>
<dbReference type="Gene3D" id="1.10.3260.10">
    <property type="entry name" value="DNA ligase, ATP-dependent, N-terminal domain"/>
    <property type="match status" value="1"/>
</dbReference>
<sequence length="900" mass="103713">MSDNNKNNNNNNHGSPLFSGLCTLMERMSETNSTTGRKRHFERYLYDYRSHYGYDFYNAMRLLLPQLDYRKYNVKEMKLAKVYIEALGLGRNSVDAQDLLKFRQPGSSSSKYAKATGDFAGVAFNKIQDRSTVQKPTQTIDDVNALLDELSAPEDQDEKPNAVNIRVFKKVINLYTAFEQKWLIRIILKDLKVGISDASLFSVYHPQAREMYAVCSNLEKVCKDLQDPFVKLNKSTITLFHPFKPQLGHKDVPKNVSNVSHEGKFYIEEKLDGDRMQMHYDAVTKKFKWFTRKSNDYTQYYGETPDPGKLSGHIIDNLKANSLVLDGEMMTYDPKLDVFLPFGGLRTAALVVVFDIVYCNGTPLLQYSLQQRILFLNNVIKENRGWIHLLPRETKTTFQDILEALDRAISLRQEGLVIKNPGSIYEPGTRNSTWIKLKPEYINSLNDTCDLLVIGAKYGSGKHRGGRLSQFTCAIRDDNSSDDDPKFMTFCTLGTGYTVDELEVFKKKFKELEPYNPKRQPEWLKHPEKSDENPEVVVDYRRNVVVEVKASEIVWGNMYGAGTTLRFPRFMSFREDKTWKDIMTWTEMNEAKREGTLGGKKRGLTQKDFTGQTKRRKITTSRKSKQLVFSQQGVDTRNIKTKTSLFLDISFYVVSGDESTNKVQLETMIKENGGKFLQTSHGVKYVIAGLQKQDLVPLAPKYMLHTTEETKASFREEMDQWGDLYIQDATEQSLRDVMSRMSNITFNETRQRSLANEIHERYFNNQDMPGMMFLGVKAYLDDIHQDDNEISLNEITMDMNWVNAQKSHERMILASKQIRFRGGQIVDRIESGITHVIMDPNNLDRLQQLTNESKGLDLLPRFVTTDWIDACVRNKTFIDEQRFEPKIPHSAKTSMSTANF</sequence>
<dbReference type="SUPFAM" id="SSF117018">
    <property type="entry name" value="ATP-dependent DNA ligase DNA-binding domain"/>
    <property type="match status" value="1"/>
</dbReference>
<dbReference type="EC" id="6.5.1.1" evidence="15"/>
<comment type="similarity">
    <text evidence="3 16">Belongs to the ATP-dependent DNA ligase family.</text>
</comment>
<dbReference type="Pfam" id="PF01068">
    <property type="entry name" value="DNA_ligase_A_M"/>
    <property type="match status" value="1"/>
</dbReference>
<dbReference type="GO" id="GO:0006303">
    <property type="term" value="P:double-strand break repair via nonhomologous end joining"/>
    <property type="evidence" value="ECO:0007669"/>
    <property type="project" value="TreeGrafter"/>
</dbReference>
<evidence type="ECO:0000256" key="14">
    <source>
        <dbReference type="ARBA" id="ARBA00034003"/>
    </source>
</evidence>
<feature type="domain" description="BRCT" evidence="18">
    <location>
        <begin position="816"/>
        <end position="885"/>
    </location>
</feature>
<dbReference type="GO" id="GO:0032807">
    <property type="term" value="C:DNA ligase IV complex"/>
    <property type="evidence" value="ECO:0007669"/>
    <property type="project" value="TreeGrafter"/>
</dbReference>
<keyword evidence="9 15" id="KW-0067">ATP-binding</keyword>
<evidence type="ECO:0000256" key="7">
    <source>
        <dbReference type="ARBA" id="ARBA00022741"/>
    </source>
</evidence>
<evidence type="ECO:0000256" key="13">
    <source>
        <dbReference type="ARBA" id="ARBA00023242"/>
    </source>
</evidence>
<evidence type="ECO:0000259" key="17">
    <source>
        <dbReference type="PROSITE" id="PS50160"/>
    </source>
</evidence>
<evidence type="ECO:0000256" key="8">
    <source>
        <dbReference type="ARBA" id="ARBA00022763"/>
    </source>
</evidence>
<dbReference type="PROSITE" id="PS00697">
    <property type="entry name" value="DNA_LIGASE_A1"/>
    <property type="match status" value="1"/>
</dbReference>
<dbReference type="PROSITE" id="PS50172">
    <property type="entry name" value="BRCT"/>
    <property type="match status" value="2"/>
</dbReference>
<dbReference type="InterPro" id="IPR016059">
    <property type="entry name" value="DNA_ligase_ATP-dep_CS"/>
</dbReference>
<organism evidence="19 20">
    <name type="scientific">Circinella minor</name>
    <dbReference type="NCBI Taxonomy" id="1195481"/>
    <lineage>
        <taxon>Eukaryota</taxon>
        <taxon>Fungi</taxon>
        <taxon>Fungi incertae sedis</taxon>
        <taxon>Mucoromycota</taxon>
        <taxon>Mucoromycotina</taxon>
        <taxon>Mucoromycetes</taxon>
        <taxon>Mucorales</taxon>
        <taxon>Lichtheimiaceae</taxon>
        <taxon>Circinella</taxon>
    </lineage>
</organism>
<keyword evidence="10" id="KW-0460">Magnesium</keyword>
<dbReference type="GO" id="GO:0005524">
    <property type="term" value="F:ATP binding"/>
    <property type="evidence" value="ECO:0007669"/>
    <property type="project" value="UniProtKB-KW"/>
</dbReference>
<dbReference type="InterPro" id="IPR000977">
    <property type="entry name" value="DNA_ligase_ATP-dep"/>
</dbReference>
<evidence type="ECO:0000256" key="15">
    <source>
        <dbReference type="RuleBase" id="RU000617"/>
    </source>
</evidence>